<evidence type="ECO:0000256" key="14">
    <source>
        <dbReference type="ARBA" id="ARBA00023204"/>
    </source>
</evidence>
<accession>A0A387BR64</accession>
<dbReference type="NCBIfam" id="NF002882">
    <property type="entry name" value="PRK03348.1"/>
    <property type="match status" value="1"/>
</dbReference>
<keyword evidence="8 17" id="KW-0235">DNA replication</keyword>
<dbReference type="FunFam" id="3.30.1490.100:FF:000004">
    <property type="entry name" value="DNA polymerase IV"/>
    <property type="match status" value="1"/>
</dbReference>
<dbReference type="GO" id="GO:0003684">
    <property type="term" value="F:damaged DNA binding"/>
    <property type="evidence" value="ECO:0007669"/>
    <property type="project" value="InterPro"/>
</dbReference>
<protein>
    <recommendedName>
        <fullName evidence="17">DNA polymerase IV</fullName>
        <shortName evidence="17">Pol IV</shortName>
        <ecNumber evidence="17">2.7.7.7</ecNumber>
    </recommendedName>
</protein>
<comment type="subcellular location">
    <subcellularLocation>
        <location evidence="1 17">Cytoplasm</location>
    </subcellularLocation>
</comment>
<dbReference type="SUPFAM" id="SSF100879">
    <property type="entry name" value="Lesion bypass DNA polymerase (Y-family), little finger domain"/>
    <property type="match status" value="1"/>
</dbReference>
<name>A0A387BR64_9MICO</name>
<keyword evidence="14 17" id="KW-0234">DNA repair</keyword>
<evidence type="ECO:0000256" key="1">
    <source>
        <dbReference type="ARBA" id="ARBA00004496"/>
    </source>
</evidence>
<comment type="cofactor">
    <cofactor evidence="17">
        <name>Mg(2+)</name>
        <dbReference type="ChEBI" id="CHEBI:18420"/>
    </cofactor>
    <text evidence="17">Binds 2 magnesium ions per subunit.</text>
</comment>
<evidence type="ECO:0000313" key="19">
    <source>
        <dbReference type="EMBL" id="AYG05178.1"/>
    </source>
</evidence>
<dbReference type="EMBL" id="CP032624">
    <property type="protein sequence ID" value="AYG05178.1"/>
    <property type="molecule type" value="Genomic_DNA"/>
</dbReference>
<dbReference type="NCBIfam" id="NF002751">
    <property type="entry name" value="PRK02794.1"/>
    <property type="match status" value="1"/>
</dbReference>
<dbReference type="Pfam" id="PF11798">
    <property type="entry name" value="IMS_HHH"/>
    <property type="match status" value="1"/>
</dbReference>
<dbReference type="Gene3D" id="3.30.1490.100">
    <property type="entry name" value="DNA polymerase, Y-family, little finger domain"/>
    <property type="match status" value="1"/>
</dbReference>
<dbReference type="InterPro" id="IPR043502">
    <property type="entry name" value="DNA/RNA_pol_sf"/>
</dbReference>
<dbReference type="InterPro" id="IPR050116">
    <property type="entry name" value="DNA_polymerase-Y"/>
</dbReference>
<dbReference type="RefSeq" id="WP_120790706.1">
    <property type="nucleotide sequence ID" value="NZ_CP032624.1"/>
</dbReference>
<evidence type="ECO:0000256" key="7">
    <source>
        <dbReference type="ARBA" id="ARBA00022695"/>
    </source>
</evidence>
<evidence type="ECO:0000256" key="15">
    <source>
        <dbReference type="ARBA" id="ARBA00025589"/>
    </source>
</evidence>
<dbReference type="NCBIfam" id="NF003015">
    <property type="entry name" value="PRK03858.1"/>
    <property type="match status" value="1"/>
</dbReference>
<feature type="site" description="Substrate discrimination" evidence="17">
    <location>
        <position position="32"/>
    </location>
</feature>
<comment type="similarity">
    <text evidence="2 17">Belongs to the DNA polymerase type-Y family.</text>
</comment>
<dbReference type="Gene3D" id="3.40.1170.60">
    <property type="match status" value="1"/>
</dbReference>
<dbReference type="InterPro" id="IPR036775">
    <property type="entry name" value="DNA_pol_Y-fam_lit_finger_sf"/>
</dbReference>
<comment type="catalytic activity">
    <reaction evidence="16 17">
        <text>DNA(n) + a 2'-deoxyribonucleoside 5'-triphosphate = DNA(n+1) + diphosphate</text>
        <dbReference type="Rhea" id="RHEA:22508"/>
        <dbReference type="Rhea" id="RHEA-COMP:17339"/>
        <dbReference type="Rhea" id="RHEA-COMP:17340"/>
        <dbReference type="ChEBI" id="CHEBI:33019"/>
        <dbReference type="ChEBI" id="CHEBI:61560"/>
        <dbReference type="ChEBI" id="CHEBI:173112"/>
        <dbReference type="EC" id="2.7.7.7"/>
    </reaction>
</comment>
<keyword evidence="9 17" id="KW-0479">Metal-binding</keyword>
<dbReference type="GO" id="GO:0042276">
    <property type="term" value="P:error-prone translesion synthesis"/>
    <property type="evidence" value="ECO:0007669"/>
    <property type="project" value="TreeGrafter"/>
</dbReference>
<dbReference type="PANTHER" id="PTHR11076:SF33">
    <property type="entry name" value="DNA POLYMERASE KAPPA"/>
    <property type="match status" value="1"/>
</dbReference>
<dbReference type="FunFam" id="3.40.1170.60:FF:000001">
    <property type="entry name" value="DNA polymerase IV"/>
    <property type="match status" value="1"/>
</dbReference>
<dbReference type="PROSITE" id="PS50173">
    <property type="entry name" value="UMUC"/>
    <property type="match status" value="1"/>
</dbReference>
<evidence type="ECO:0000256" key="8">
    <source>
        <dbReference type="ARBA" id="ARBA00022705"/>
    </source>
</evidence>
<keyword evidence="4 17" id="KW-0515">Mutator protein</keyword>
<dbReference type="Gene3D" id="1.10.150.20">
    <property type="entry name" value="5' to 3' exonuclease, C-terminal subdomain"/>
    <property type="match status" value="1"/>
</dbReference>
<evidence type="ECO:0000256" key="6">
    <source>
        <dbReference type="ARBA" id="ARBA00022679"/>
    </source>
</evidence>
<dbReference type="NCBIfam" id="NF002677">
    <property type="entry name" value="PRK02406.1"/>
    <property type="match status" value="1"/>
</dbReference>
<dbReference type="GO" id="GO:0006261">
    <property type="term" value="P:DNA-templated DNA replication"/>
    <property type="evidence" value="ECO:0007669"/>
    <property type="project" value="UniProtKB-UniRule"/>
</dbReference>
<dbReference type="SUPFAM" id="SSF56672">
    <property type="entry name" value="DNA/RNA polymerases"/>
    <property type="match status" value="1"/>
</dbReference>
<evidence type="ECO:0000256" key="2">
    <source>
        <dbReference type="ARBA" id="ARBA00010945"/>
    </source>
</evidence>
<dbReference type="HAMAP" id="MF_01113">
    <property type="entry name" value="DNApol_IV"/>
    <property type="match status" value="1"/>
</dbReference>
<dbReference type="OrthoDB" id="9808813at2"/>
<reference evidence="19 20" key="1">
    <citation type="submission" date="2018-09" db="EMBL/GenBank/DDBJ databases">
        <title>Genome sequencing of strain 2DFW10M-5.</title>
        <authorList>
            <person name="Heo J."/>
            <person name="Kim S.-J."/>
            <person name="Kwon S.-W."/>
        </authorList>
    </citation>
    <scope>NUCLEOTIDE SEQUENCE [LARGE SCALE GENOMIC DNA]</scope>
    <source>
        <strain evidence="19 20">2DFW10M-5</strain>
    </source>
</reference>
<keyword evidence="13 17" id="KW-0238">DNA-binding</keyword>
<keyword evidence="11 17" id="KW-0460">Magnesium</keyword>
<dbReference type="InterPro" id="IPR043128">
    <property type="entry name" value="Rev_trsase/Diguanyl_cyclase"/>
</dbReference>
<dbReference type="InterPro" id="IPR017961">
    <property type="entry name" value="DNA_pol_Y-fam_little_finger"/>
</dbReference>
<keyword evidence="20" id="KW-1185">Reference proteome</keyword>
<evidence type="ECO:0000256" key="13">
    <source>
        <dbReference type="ARBA" id="ARBA00023125"/>
    </source>
</evidence>
<keyword evidence="12 17" id="KW-0239">DNA-directed DNA polymerase</keyword>
<evidence type="ECO:0000256" key="9">
    <source>
        <dbReference type="ARBA" id="ARBA00022723"/>
    </source>
</evidence>
<evidence type="ECO:0000256" key="5">
    <source>
        <dbReference type="ARBA" id="ARBA00022490"/>
    </source>
</evidence>
<dbReference type="Proteomes" id="UP000275069">
    <property type="component" value="Chromosome"/>
</dbReference>
<gene>
    <name evidence="17" type="primary">dinB</name>
    <name evidence="19" type="ORF">D7I44_00125</name>
</gene>
<dbReference type="GO" id="GO:0009432">
    <property type="term" value="P:SOS response"/>
    <property type="evidence" value="ECO:0007669"/>
    <property type="project" value="TreeGrafter"/>
</dbReference>
<evidence type="ECO:0000256" key="11">
    <source>
        <dbReference type="ARBA" id="ARBA00022842"/>
    </source>
</evidence>
<feature type="domain" description="UmuC" evidence="18">
    <location>
        <begin position="23"/>
        <end position="203"/>
    </location>
</feature>
<keyword evidence="7 17" id="KW-0548">Nucleotidyltransferase</keyword>
<dbReference type="InterPro" id="IPR024728">
    <property type="entry name" value="PolY_HhH_motif"/>
</dbReference>
<dbReference type="AlphaFoldDB" id="A0A387BR64"/>
<dbReference type="PANTHER" id="PTHR11076">
    <property type="entry name" value="DNA REPAIR POLYMERASE UMUC / TRANSFERASE FAMILY MEMBER"/>
    <property type="match status" value="1"/>
</dbReference>
<comment type="function">
    <text evidence="15 17">Poorly processive, error-prone DNA polymerase involved in untargeted mutagenesis. Copies undamaged DNA at stalled replication forks, which arise in vivo from mismatched or misaligned primer ends. These misaligned primers can be extended by PolIV. Exhibits no 3'-5' exonuclease (proofreading) activity. May be involved in translesional synthesis, in conjunction with the beta clamp from PolIII.</text>
</comment>
<dbReference type="KEGG" id="gry:D7I44_00125"/>
<feature type="active site" evidence="17">
    <location>
        <position position="122"/>
    </location>
</feature>
<organism evidence="19 20">
    <name type="scientific">Gryllotalpicola protaetiae</name>
    <dbReference type="NCBI Taxonomy" id="2419771"/>
    <lineage>
        <taxon>Bacteria</taxon>
        <taxon>Bacillati</taxon>
        <taxon>Actinomycetota</taxon>
        <taxon>Actinomycetes</taxon>
        <taxon>Micrococcales</taxon>
        <taxon>Microbacteriaceae</taxon>
        <taxon>Gryllotalpicola</taxon>
    </lineage>
</organism>
<dbReference type="Pfam" id="PF00817">
    <property type="entry name" value="IMS"/>
    <property type="match status" value="1"/>
</dbReference>
<dbReference type="InterPro" id="IPR001126">
    <property type="entry name" value="UmuC"/>
</dbReference>
<dbReference type="EC" id="2.7.7.7" evidence="17"/>
<evidence type="ECO:0000256" key="3">
    <source>
        <dbReference type="ARBA" id="ARBA00011245"/>
    </source>
</evidence>
<evidence type="ECO:0000313" key="20">
    <source>
        <dbReference type="Proteomes" id="UP000275069"/>
    </source>
</evidence>
<keyword evidence="6 17" id="KW-0808">Transferase</keyword>
<evidence type="ECO:0000256" key="4">
    <source>
        <dbReference type="ARBA" id="ARBA00022457"/>
    </source>
</evidence>
<comment type="subunit">
    <text evidence="3 17">Monomer.</text>
</comment>
<dbReference type="GO" id="GO:0005829">
    <property type="term" value="C:cytosol"/>
    <property type="evidence" value="ECO:0007669"/>
    <property type="project" value="TreeGrafter"/>
</dbReference>
<evidence type="ECO:0000256" key="16">
    <source>
        <dbReference type="ARBA" id="ARBA00049244"/>
    </source>
</evidence>
<evidence type="ECO:0000259" key="18">
    <source>
        <dbReference type="PROSITE" id="PS50173"/>
    </source>
</evidence>
<dbReference type="GO" id="GO:0000287">
    <property type="term" value="F:magnesium ion binding"/>
    <property type="evidence" value="ECO:0007669"/>
    <property type="project" value="UniProtKB-UniRule"/>
</dbReference>
<proteinExistence type="inferred from homology"/>
<keyword evidence="5 17" id="KW-0963">Cytoplasm</keyword>
<dbReference type="InterPro" id="IPR022880">
    <property type="entry name" value="DNApol_IV"/>
</dbReference>
<feature type="binding site" evidence="17">
    <location>
        <position position="27"/>
    </location>
    <ligand>
        <name>Mg(2+)</name>
        <dbReference type="ChEBI" id="CHEBI:18420"/>
    </ligand>
</feature>
<evidence type="ECO:0000256" key="17">
    <source>
        <dbReference type="HAMAP-Rule" id="MF_01113"/>
    </source>
</evidence>
<dbReference type="CDD" id="cd03586">
    <property type="entry name" value="PolY_Pol_IV_kappa"/>
    <property type="match status" value="1"/>
</dbReference>
<dbReference type="Pfam" id="PF11799">
    <property type="entry name" value="IMS_C"/>
    <property type="match status" value="1"/>
</dbReference>
<dbReference type="GO" id="GO:0003887">
    <property type="term" value="F:DNA-directed DNA polymerase activity"/>
    <property type="evidence" value="ECO:0007669"/>
    <property type="project" value="UniProtKB-UniRule"/>
</dbReference>
<dbReference type="Gene3D" id="3.30.70.270">
    <property type="match status" value="1"/>
</dbReference>
<evidence type="ECO:0000256" key="12">
    <source>
        <dbReference type="ARBA" id="ARBA00022932"/>
    </source>
</evidence>
<keyword evidence="10 17" id="KW-0227">DNA damage</keyword>
<sequence>MGRADGSDRQVTVGPVDDTGANILHVDMDAFYASVEVLDRPELAGKPLIVGHATGRSVVSSASYEARRFGVRSAMPVAQALRLCPDAITVDPRMERYAELSRQVMQIFRRATPLVEPVSIDEAFLDVAGARKLLGSPAHIAAQLRAWVRHETGLPASVGVAGTKFVAKLASGRAKPDGLLVVPVAETLAFLHPLPVGALWGVGPSTQTALANLGLRTVADLAAAPLDLLERRLGVGGRRLWQLANGIDVREVETTRIEKSIGHEETFEFDVTDPAVLRRELLRLSSRAAERLRAASVAGRTVSLKLRFSDFRTISRSRTLPEPTSVGRRIYEEVASLLDEAWRDRAPVRLIGVRVEQLEADAAQPALWDPDEDWRETERAVDGIAAKFGTGVLGPAALLGTRPRQVGDSDHYRG</sequence>
<dbReference type="GO" id="GO:0006281">
    <property type="term" value="P:DNA repair"/>
    <property type="evidence" value="ECO:0007669"/>
    <property type="project" value="UniProtKB-UniRule"/>
</dbReference>
<evidence type="ECO:0000256" key="10">
    <source>
        <dbReference type="ARBA" id="ARBA00022763"/>
    </source>
</evidence>
<feature type="binding site" evidence="17">
    <location>
        <position position="121"/>
    </location>
    <ligand>
        <name>Mg(2+)</name>
        <dbReference type="ChEBI" id="CHEBI:18420"/>
    </ligand>
</feature>